<reference evidence="1 2" key="1">
    <citation type="journal article" date="2019" name="Microbiol. Resour. Announc.">
        <title>Draft Genome Sequences of Type Strains of Gordonibacter faecihominis, Paraeggerthella hongkongensis, Parvibacter caecicola,Slackia equolifaciens, Slackia faecicanis, and Slackia isoflavoniconvertens.</title>
        <authorList>
            <person name="Danylec N."/>
            <person name="Stoll D.A."/>
            <person name="Dotsch A."/>
            <person name="Huch M."/>
        </authorList>
    </citation>
    <scope>NUCLEOTIDE SEQUENCE [LARGE SCALE GENOMIC DNA]</scope>
    <source>
        <strain evidence="1 2">DSM 18785</strain>
    </source>
</reference>
<keyword evidence="2" id="KW-1185">Reference proteome</keyword>
<gene>
    <name evidence="1" type="ORF">DMP10_04465</name>
</gene>
<evidence type="ECO:0000313" key="1">
    <source>
        <dbReference type="EMBL" id="RNL38706.1"/>
    </source>
</evidence>
<protein>
    <submittedName>
        <fullName evidence="1">Uncharacterized protein</fullName>
    </submittedName>
</protein>
<organism evidence="1 2">
    <name type="scientific">Adlercreutzia equolifaciens subsp. celatus DSM 18785</name>
    <dbReference type="NCBI Taxonomy" id="1121021"/>
    <lineage>
        <taxon>Bacteria</taxon>
        <taxon>Bacillati</taxon>
        <taxon>Actinomycetota</taxon>
        <taxon>Coriobacteriia</taxon>
        <taxon>Eggerthellales</taxon>
        <taxon>Eggerthellaceae</taxon>
        <taxon>Adlercreutzia</taxon>
    </lineage>
</organism>
<dbReference type="RefSeq" id="WP_117283771.1">
    <property type="nucleotide sequence ID" value="NZ_JAMTCE010000004.1"/>
</dbReference>
<sequence length="125" mass="14576">MGLDMYLTKRSAAARDEQDEMVAYWRKANHIHGWFERNVAYGELENCELYPVSFEQLMSLGIMCQLVKANPESAPVLLPRQEGFFFGSSEYDDDYFMDVDDTLGIIRKVCDALQDGDELFYHAWW</sequence>
<dbReference type="EMBL" id="QICA01000005">
    <property type="protein sequence ID" value="RNL38706.1"/>
    <property type="molecule type" value="Genomic_DNA"/>
</dbReference>
<comment type="caution">
    <text evidence="1">The sequence shown here is derived from an EMBL/GenBank/DDBJ whole genome shotgun (WGS) entry which is preliminary data.</text>
</comment>
<evidence type="ECO:0000313" key="2">
    <source>
        <dbReference type="Proteomes" id="UP000278327"/>
    </source>
</evidence>
<accession>A0A3N0AWI8</accession>
<dbReference type="Proteomes" id="UP000278327">
    <property type="component" value="Unassembled WGS sequence"/>
</dbReference>
<dbReference type="AlphaFoldDB" id="A0A3N0AWI8"/>
<proteinExistence type="predicted"/>
<name>A0A3N0AWI8_9ACTN</name>